<proteinExistence type="predicted"/>
<name>A0ACB6RJR3_9PLEO</name>
<evidence type="ECO:0000313" key="2">
    <source>
        <dbReference type="Proteomes" id="UP000799754"/>
    </source>
</evidence>
<reference evidence="1" key="1">
    <citation type="journal article" date="2020" name="Stud. Mycol.">
        <title>101 Dothideomycetes genomes: a test case for predicting lifestyles and emergence of pathogens.</title>
        <authorList>
            <person name="Haridas S."/>
            <person name="Albert R."/>
            <person name="Binder M."/>
            <person name="Bloem J."/>
            <person name="Labutti K."/>
            <person name="Salamov A."/>
            <person name="Andreopoulos B."/>
            <person name="Baker S."/>
            <person name="Barry K."/>
            <person name="Bills G."/>
            <person name="Bluhm B."/>
            <person name="Cannon C."/>
            <person name="Castanera R."/>
            <person name="Culley D."/>
            <person name="Daum C."/>
            <person name="Ezra D."/>
            <person name="Gonzalez J."/>
            <person name="Henrissat B."/>
            <person name="Kuo A."/>
            <person name="Liang C."/>
            <person name="Lipzen A."/>
            <person name="Lutzoni F."/>
            <person name="Magnuson J."/>
            <person name="Mondo S."/>
            <person name="Nolan M."/>
            <person name="Ohm R."/>
            <person name="Pangilinan J."/>
            <person name="Park H.-J."/>
            <person name="Ramirez L."/>
            <person name="Alfaro M."/>
            <person name="Sun H."/>
            <person name="Tritt A."/>
            <person name="Yoshinaga Y."/>
            <person name="Zwiers L.-H."/>
            <person name="Turgeon B."/>
            <person name="Goodwin S."/>
            <person name="Spatafora J."/>
            <person name="Crous P."/>
            <person name="Grigoriev I."/>
        </authorList>
    </citation>
    <scope>NUCLEOTIDE SEQUENCE</scope>
    <source>
        <strain evidence="1">CBS 525.71</strain>
    </source>
</reference>
<sequence length="139" mass="16671">MEQLPAVRCHLLAHRLHLPSYRRQVMEGRQGERQHSLLSRREARRRRAKHPRSDAHRPPRRVLGVRTQRIVLKGRESGSVKFTTVSDCTCPSYRERRFGLCTQYWLFFRLNLKSVYESRYRDGIREAVRPVVVIFFFFC</sequence>
<dbReference type="EMBL" id="MU006753">
    <property type="protein sequence ID" value="KAF2621582.1"/>
    <property type="molecule type" value="Genomic_DNA"/>
</dbReference>
<accession>A0ACB6RJR3</accession>
<gene>
    <name evidence="1" type="ORF">BU25DRAFT_234746</name>
</gene>
<protein>
    <submittedName>
        <fullName evidence="1">Uncharacterized protein</fullName>
    </submittedName>
</protein>
<keyword evidence="2" id="KW-1185">Reference proteome</keyword>
<dbReference type="Proteomes" id="UP000799754">
    <property type="component" value="Unassembled WGS sequence"/>
</dbReference>
<organism evidence="1 2">
    <name type="scientific">Macroventuria anomochaeta</name>
    <dbReference type="NCBI Taxonomy" id="301207"/>
    <lineage>
        <taxon>Eukaryota</taxon>
        <taxon>Fungi</taxon>
        <taxon>Dikarya</taxon>
        <taxon>Ascomycota</taxon>
        <taxon>Pezizomycotina</taxon>
        <taxon>Dothideomycetes</taxon>
        <taxon>Pleosporomycetidae</taxon>
        <taxon>Pleosporales</taxon>
        <taxon>Pleosporineae</taxon>
        <taxon>Didymellaceae</taxon>
        <taxon>Macroventuria</taxon>
    </lineage>
</organism>
<evidence type="ECO:0000313" key="1">
    <source>
        <dbReference type="EMBL" id="KAF2621582.1"/>
    </source>
</evidence>
<comment type="caution">
    <text evidence="1">The sequence shown here is derived from an EMBL/GenBank/DDBJ whole genome shotgun (WGS) entry which is preliminary data.</text>
</comment>